<dbReference type="AlphaFoldDB" id="A0AA38VF31"/>
<keyword evidence="4" id="KW-1185">Reference proteome</keyword>
<comment type="caution">
    <text evidence="3">The sequence shown here is derived from an EMBL/GenBank/DDBJ whole genome shotgun (WGS) entry which is preliminary data.</text>
</comment>
<organism evidence="3 4">
    <name type="scientific">Pleurostoma richardsiae</name>
    <dbReference type="NCBI Taxonomy" id="41990"/>
    <lineage>
        <taxon>Eukaryota</taxon>
        <taxon>Fungi</taxon>
        <taxon>Dikarya</taxon>
        <taxon>Ascomycota</taxon>
        <taxon>Pezizomycotina</taxon>
        <taxon>Sordariomycetes</taxon>
        <taxon>Sordariomycetidae</taxon>
        <taxon>Calosphaeriales</taxon>
        <taxon>Pleurostomataceae</taxon>
        <taxon>Pleurostoma</taxon>
    </lineage>
</organism>
<feature type="domain" description="2EXR" evidence="2">
    <location>
        <begin position="3"/>
        <end position="83"/>
    </location>
</feature>
<evidence type="ECO:0000259" key="2">
    <source>
        <dbReference type="Pfam" id="PF20150"/>
    </source>
</evidence>
<proteinExistence type="predicted"/>
<accession>A0AA38VF31</accession>
<dbReference type="PANTHER" id="PTHR35910">
    <property type="entry name" value="2EXR DOMAIN-CONTAINING PROTEIN"/>
    <property type="match status" value="1"/>
</dbReference>
<evidence type="ECO:0000313" key="4">
    <source>
        <dbReference type="Proteomes" id="UP001174694"/>
    </source>
</evidence>
<sequence length="429" mass="48164">MATLPVELRLKIYHHTWESRFVSLRWRHESGPGTPLNFYSSTPPPITLRLNHEAREETMRHYYIMFGTSALTCRVWFNPSLDVAHLSDQRCDCAARTSCAPLGFPWNRGLHAVQHLSLGKHYSGPGARYLYNDLLWGLRALDLTIPVIALRSVSFWDLWDKAPAPVQYRIVRVGQRAERTRLVGRVYEPHDDDSDEVTTYLCSLQSGRVPLILDGAVLFGTESGRLPLYPDWVALVVAEHGVTEHAVSCLAGWHNFVSTTWPGEHDDAFGGLEWNRARRLKILTLGLEDCNLTKMIACQGVCFDEYPAGFPAEVMPRVAGLRVTEYVRETIGGADLRRDLEAELLDQITIMPTTTEDAMPELLQLISIPPPPPAIPQGQGQGDESPEEEEVSESQEEEVSESDKDEDDDDDNDDDPDWVGSDDDGIDTI</sequence>
<dbReference type="InterPro" id="IPR045518">
    <property type="entry name" value="2EXR"/>
</dbReference>
<protein>
    <recommendedName>
        <fullName evidence="2">2EXR domain-containing protein</fullName>
    </recommendedName>
</protein>
<feature type="region of interest" description="Disordered" evidence="1">
    <location>
        <begin position="366"/>
        <end position="429"/>
    </location>
</feature>
<gene>
    <name evidence="3" type="ORF">NKR23_g5340</name>
</gene>
<evidence type="ECO:0000256" key="1">
    <source>
        <dbReference type="SAM" id="MobiDB-lite"/>
    </source>
</evidence>
<feature type="compositionally biased region" description="Acidic residues" evidence="1">
    <location>
        <begin position="384"/>
        <end position="429"/>
    </location>
</feature>
<dbReference type="Pfam" id="PF20150">
    <property type="entry name" value="2EXR"/>
    <property type="match status" value="1"/>
</dbReference>
<evidence type="ECO:0000313" key="3">
    <source>
        <dbReference type="EMBL" id="KAJ9145530.1"/>
    </source>
</evidence>
<dbReference type="Proteomes" id="UP001174694">
    <property type="component" value="Unassembled WGS sequence"/>
</dbReference>
<name>A0AA38VF31_9PEZI</name>
<reference evidence="3" key="1">
    <citation type="submission" date="2022-07" db="EMBL/GenBank/DDBJ databases">
        <title>Fungi with potential for degradation of polypropylene.</title>
        <authorList>
            <person name="Gostincar C."/>
        </authorList>
    </citation>
    <scope>NUCLEOTIDE SEQUENCE</scope>
    <source>
        <strain evidence="3">EXF-13308</strain>
    </source>
</reference>
<dbReference type="PANTHER" id="PTHR35910:SF1">
    <property type="entry name" value="2EXR DOMAIN-CONTAINING PROTEIN"/>
    <property type="match status" value="1"/>
</dbReference>
<dbReference type="EMBL" id="JANBVO010000014">
    <property type="protein sequence ID" value="KAJ9145530.1"/>
    <property type="molecule type" value="Genomic_DNA"/>
</dbReference>